<comment type="caution">
    <text evidence="1">The sequence shown here is derived from an EMBL/GenBank/DDBJ whole genome shotgun (WGS) entry which is preliminary data.</text>
</comment>
<evidence type="ECO:0000313" key="1">
    <source>
        <dbReference type="EMBL" id="GAH50117.1"/>
    </source>
</evidence>
<dbReference type="AlphaFoldDB" id="X1FYP7"/>
<name>X1FYP7_9ZZZZ</name>
<accession>X1FYP7</accession>
<gene>
    <name evidence="1" type="ORF">S03H2_27553</name>
</gene>
<sequence length="97" mass="11556">MSNAERKVSRFFKGYLEREMAFSIYYEVTLFKSSFFKEVKITIEDCETKWKPSNKHADSSFVPKIKKIDEDTNEITLTRSQREDILFLLKIVMVFLT</sequence>
<protein>
    <submittedName>
        <fullName evidence="1">Uncharacterized protein</fullName>
    </submittedName>
</protein>
<dbReference type="EMBL" id="BARU01016581">
    <property type="protein sequence ID" value="GAH50117.1"/>
    <property type="molecule type" value="Genomic_DNA"/>
</dbReference>
<reference evidence="1" key="1">
    <citation type="journal article" date="2014" name="Front. Microbiol.">
        <title>High frequency of phylogenetically diverse reductive dehalogenase-homologous genes in deep subseafloor sedimentary metagenomes.</title>
        <authorList>
            <person name="Kawai M."/>
            <person name="Futagami T."/>
            <person name="Toyoda A."/>
            <person name="Takaki Y."/>
            <person name="Nishi S."/>
            <person name="Hori S."/>
            <person name="Arai W."/>
            <person name="Tsubouchi T."/>
            <person name="Morono Y."/>
            <person name="Uchiyama I."/>
            <person name="Ito T."/>
            <person name="Fujiyama A."/>
            <person name="Inagaki F."/>
            <person name="Takami H."/>
        </authorList>
    </citation>
    <scope>NUCLEOTIDE SEQUENCE</scope>
    <source>
        <strain evidence="1">Expedition CK06-06</strain>
    </source>
</reference>
<proteinExistence type="predicted"/>
<organism evidence="1">
    <name type="scientific">marine sediment metagenome</name>
    <dbReference type="NCBI Taxonomy" id="412755"/>
    <lineage>
        <taxon>unclassified sequences</taxon>
        <taxon>metagenomes</taxon>
        <taxon>ecological metagenomes</taxon>
    </lineage>
</organism>